<dbReference type="RefSeq" id="WP_171650105.1">
    <property type="nucleotide sequence ID" value="NZ_WHOD01000005.1"/>
</dbReference>
<protein>
    <submittedName>
        <fullName evidence="5">AAA family ATPase</fullName>
    </submittedName>
</protein>
<gene>
    <name evidence="5" type="ORF">GC093_01580</name>
</gene>
<dbReference type="SUPFAM" id="SSF46894">
    <property type="entry name" value="C-terminal effector domain of the bipartite response regulators"/>
    <property type="match status" value="1"/>
</dbReference>
<dbReference type="InterPro" id="IPR016032">
    <property type="entry name" value="Sig_transdc_resp-reg_C-effctor"/>
</dbReference>
<dbReference type="InterPro" id="IPR041664">
    <property type="entry name" value="AAA_16"/>
</dbReference>
<name>A0A972JWZ3_9BACL</name>
<keyword evidence="2" id="KW-0238">DNA-binding</keyword>
<evidence type="ECO:0000313" key="5">
    <source>
        <dbReference type="EMBL" id="NOU91929.1"/>
    </source>
</evidence>
<dbReference type="InterPro" id="IPR036388">
    <property type="entry name" value="WH-like_DNA-bd_sf"/>
</dbReference>
<comment type="caution">
    <text evidence="5">The sequence shown here is derived from an EMBL/GenBank/DDBJ whole genome shotgun (WGS) entry which is preliminary data.</text>
</comment>
<dbReference type="PANTHER" id="PTHR44688">
    <property type="entry name" value="DNA-BINDING TRANSCRIPTIONAL ACTIVATOR DEVR_DOSR"/>
    <property type="match status" value="1"/>
</dbReference>
<dbReference type="PANTHER" id="PTHR44688:SF16">
    <property type="entry name" value="DNA-BINDING TRANSCRIPTIONAL ACTIVATOR DEVR_DOSR"/>
    <property type="match status" value="1"/>
</dbReference>
<dbReference type="PROSITE" id="PS50043">
    <property type="entry name" value="HTH_LUXR_2"/>
    <property type="match status" value="1"/>
</dbReference>
<dbReference type="CDD" id="cd06170">
    <property type="entry name" value="LuxR_C_like"/>
    <property type="match status" value="1"/>
</dbReference>
<dbReference type="Proteomes" id="UP000641588">
    <property type="component" value="Unassembled WGS sequence"/>
</dbReference>
<proteinExistence type="predicted"/>
<dbReference type="InterPro" id="IPR000792">
    <property type="entry name" value="Tscrpt_reg_LuxR_C"/>
</dbReference>
<keyword evidence="1" id="KW-0805">Transcription regulation</keyword>
<evidence type="ECO:0000256" key="1">
    <source>
        <dbReference type="ARBA" id="ARBA00023015"/>
    </source>
</evidence>
<dbReference type="Pfam" id="PF13191">
    <property type="entry name" value="AAA_16"/>
    <property type="match status" value="1"/>
</dbReference>
<accession>A0A972JWZ3</accession>
<keyword evidence="3" id="KW-0804">Transcription</keyword>
<feature type="domain" description="HTH luxR-type" evidence="4">
    <location>
        <begin position="619"/>
        <end position="684"/>
    </location>
</feature>
<dbReference type="PROSITE" id="PS00622">
    <property type="entry name" value="HTH_LUXR_1"/>
    <property type="match status" value="1"/>
</dbReference>
<evidence type="ECO:0000256" key="2">
    <source>
        <dbReference type="ARBA" id="ARBA00023125"/>
    </source>
</evidence>
<dbReference type="Gene3D" id="1.10.10.10">
    <property type="entry name" value="Winged helix-like DNA-binding domain superfamily/Winged helix DNA-binding domain"/>
    <property type="match status" value="1"/>
</dbReference>
<evidence type="ECO:0000259" key="4">
    <source>
        <dbReference type="PROSITE" id="PS50043"/>
    </source>
</evidence>
<dbReference type="PRINTS" id="PR00364">
    <property type="entry name" value="DISEASERSIST"/>
</dbReference>
<dbReference type="AlphaFoldDB" id="A0A972JWZ3"/>
<dbReference type="PRINTS" id="PR00038">
    <property type="entry name" value="HTHLUXR"/>
</dbReference>
<dbReference type="Gene3D" id="3.40.50.300">
    <property type="entry name" value="P-loop containing nucleotide triphosphate hydrolases"/>
    <property type="match status" value="1"/>
</dbReference>
<sequence length="685" mass="79765">MYNGKVKVGSSEERIAVQIDQLERHYLVGRDIEIQYFMQQLTIGGQQGRILNLYGTGGVGKSYLIDEFRRLAVHVNAAFLLMDSRGFSHTPQDFCTQLLRILGYPMEKLQQIAEPQALLELCHDILREKAMNQKLVLALDTFEDMGDMELWLREALLPQLYPEILILIAGRFPLQGIWLSSPVWRHWIHRMPIGDLDYFSVKQYLERSGISQEPMIKQIWMKTRGHPLTLSLIVSTTMVQNIQGLELVDEIEVFEHIVSIWLKEVPDDNLRELVETVAVLRHFNQELLSYVLDRQVKTVLFQRLVGLSFIRRVDRGWILHDLMRDAISYELRLRQPEHYDRLWKRCIMYYYSRMTNQSNRKMIAWEGVEWYYYIGDHVVRNFCFQKLTPYLLETLNPSNWAEAEQYLENRIINLKEVCLPLQNPDTGERFEYMISKEECFYPIKHIHLQELYELDPGIVKLMRDQQGAICGLTAIIPIHTGTLDYLLTHPPSSTYFQSLPNHRLKELRVPKEHIAGYFVKTVDVSDFEDVAIRTTAGLSFISLLISSGYVVTTAPPELSFLKEFHLSLGCEQVKNVAHYDYDINAPTPYYVLDTRGGKLQDYLNKMIASFGLVDHSKQQDDGMQTLSEREKEVVGLLEKGYTNQEIAADLFITEVTVKKHLTAVFRKLNVRNRTQLVNSYLKKTK</sequence>
<reference evidence="5" key="1">
    <citation type="submission" date="2019-10" db="EMBL/GenBank/DDBJ databases">
        <title>Description of Paenibacillus glebae sp. nov.</title>
        <authorList>
            <person name="Carlier A."/>
            <person name="Qi S."/>
        </authorList>
    </citation>
    <scope>NUCLEOTIDE SEQUENCE</scope>
    <source>
        <strain evidence="5">LMG 31456</strain>
    </source>
</reference>
<dbReference type="SUPFAM" id="SSF52540">
    <property type="entry name" value="P-loop containing nucleoside triphosphate hydrolases"/>
    <property type="match status" value="1"/>
</dbReference>
<dbReference type="InterPro" id="IPR027417">
    <property type="entry name" value="P-loop_NTPase"/>
</dbReference>
<dbReference type="GO" id="GO:0003677">
    <property type="term" value="F:DNA binding"/>
    <property type="evidence" value="ECO:0007669"/>
    <property type="project" value="UniProtKB-KW"/>
</dbReference>
<dbReference type="SMART" id="SM00421">
    <property type="entry name" value="HTH_LUXR"/>
    <property type="match status" value="1"/>
</dbReference>
<dbReference type="Pfam" id="PF00196">
    <property type="entry name" value="GerE"/>
    <property type="match status" value="1"/>
</dbReference>
<keyword evidence="6" id="KW-1185">Reference proteome</keyword>
<dbReference type="GO" id="GO:0006355">
    <property type="term" value="P:regulation of DNA-templated transcription"/>
    <property type="evidence" value="ECO:0007669"/>
    <property type="project" value="InterPro"/>
</dbReference>
<dbReference type="EMBL" id="WHOD01000005">
    <property type="protein sequence ID" value="NOU91929.1"/>
    <property type="molecule type" value="Genomic_DNA"/>
</dbReference>
<evidence type="ECO:0000313" key="6">
    <source>
        <dbReference type="Proteomes" id="UP000641588"/>
    </source>
</evidence>
<organism evidence="5 6">
    <name type="scientific">Paenibacillus foliorum</name>
    <dbReference type="NCBI Taxonomy" id="2654974"/>
    <lineage>
        <taxon>Bacteria</taxon>
        <taxon>Bacillati</taxon>
        <taxon>Bacillota</taxon>
        <taxon>Bacilli</taxon>
        <taxon>Bacillales</taxon>
        <taxon>Paenibacillaceae</taxon>
        <taxon>Paenibacillus</taxon>
    </lineage>
</organism>
<evidence type="ECO:0000256" key="3">
    <source>
        <dbReference type="ARBA" id="ARBA00023163"/>
    </source>
</evidence>